<dbReference type="Gene3D" id="3.90.1150.30">
    <property type="match status" value="1"/>
</dbReference>
<gene>
    <name evidence="1" type="ORF">J2853_000489</name>
</gene>
<dbReference type="InterPro" id="IPR058532">
    <property type="entry name" value="YjbR/MT2646/Rv2570-like"/>
</dbReference>
<dbReference type="Pfam" id="PF04237">
    <property type="entry name" value="YjbR"/>
    <property type="match status" value="1"/>
</dbReference>
<dbReference type="RefSeq" id="WP_307554462.1">
    <property type="nucleotide sequence ID" value="NZ_JAUSQU010000001.1"/>
</dbReference>
<sequence>MLDFSRVRDVAIELPGVEESESWGTPSLKVNGTLFIRQHEDPELMVFKVTVDERTALTEERPEIFIVTPHYQNYQYMLVKTAALELGELGELVTESWRMAAPKRLIKAFDEREG</sequence>
<evidence type="ECO:0000313" key="1">
    <source>
        <dbReference type="EMBL" id="MDP9841278.1"/>
    </source>
</evidence>
<dbReference type="SUPFAM" id="SSF142906">
    <property type="entry name" value="YjbR-like"/>
    <property type="match status" value="1"/>
</dbReference>
<evidence type="ECO:0008006" key="3">
    <source>
        <dbReference type="Google" id="ProtNLM"/>
    </source>
</evidence>
<reference evidence="1 2" key="1">
    <citation type="submission" date="2023-07" db="EMBL/GenBank/DDBJ databases">
        <title>Sequencing the genomes of 1000 actinobacteria strains.</title>
        <authorList>
            <person name="Klenk H.-P."/>
        </authorList>
    </citation>
    <scope>NUCLEOTIDE SEQUENCE [LARGE SCALE GENOMIC DNA]</scope>
    <source>
        <strain evidence="1 2">DSM 46740</strain>
    </source>
</reference>
<accession>A0ABT9Q4K0</accession>
<comment type="caution">
    <text evidence="1">The sequence shown here is derived from an EMBL/GenBank/DDBJ whole genome shotgun (WGS) entry which is preliminary data.</text>
</comment>
<dbReference type="EMBL" id="JAUSQU010000001">
    <property type="protein sequence ID" value="MDP9841278.1"/>
    <property type="molecule type" value="Genomic_DNA"/>
</dbReference>
<keyword evidence="2" id="KW-1185">Reference proteome</keyword>
<protein>
    <recommendedName>
        <fullName evidence="3">MmcQ/YjbR family DNA-binding protein</fullName>
    </recommendedName>
</protein>
<name>A0ABT9Q4K0_9ACTN</name>
<dbReference type="Proteomes" id="UP001225356">
    <property type="component" value="Unassembled WGS sequence"/>
</dbReference>
<proteinExistence type="predicted"/>
<dbReference type="InterPro" id="IPR038056">
    <property type="entry name" value="YjbR-like_sf"/>
</dbReference>
<evidence type="ECO:0000313" key="2">
    <source>
        <dbReference type="Proteomes" id="UP001225356"/>
    </source>
</evidence>
<organism evidence="1 2">
    <name type="scientific">Streptosporangium lutulentum</name>
    <dbReference type="NCBI Taxonomy" id="1461250"/>
    <lineage>
        <taxon>Bacteria</taxon>
        <taxon>Bacillati</taxon>
        <taxon>Actinomycetota</taxon>
        <taxon>Actinomycetes</taxon>
        <taxon>Streptosporangiales</taxon>
        <taxon>Streptosporangiaceae</taxon>
        <taxon>Streptosporangium</taxon>
    </lineage>
</organism>